<gene>
    <name evidence="2" type="ORF">Nkreftii_001186</name>
</gene>
<proteinExistence type="inferred from homology"/>
<dbReference type="EMBL" id="CP047423">
    <property type="protein sequence ID" value="QPD03412.1"/>
    <property type="molecule type" value="Genomic_DNA"/>
</dbReference>
<organism evidence="2 3">
    <name type="scientific">Candidatus Nitrospira kreftii</name>
    <dbReference type="NCBI Taxonomy" id="2652173"/>
    <lineage>
        <taxon>Bacteria</taxon>
        <taxon>Pseudomonadati</taxon>
        <taxon>Nitrospirota</taxon>
        <taxon>Nitrospiria</taxon>
        <taxon>Nitrospirales</taxon>
        <taxon>Nitrospiraceae</taxon>
        <taxon>Nitrospira</taxon>
    </lineage>
</organism>
<dbReference type="PRINTS" id="PR00081">
    <property type="entry name" value="GDHRDH"/>
</dbReference>
<dbReference type="Pfam" id="PF13561">
    <property type="entry name" value="adh_short_C2"/>
    <property type="match status" value="1"/>
</dbReference>
<dbReference type="Proteomes" id="UP000593737">
    <property type="component" value="Chromosome"/>
</dbReference>
<protein>
    <submittedName>
        <fullName evidence="2">Uncharacterized protein</fullName>
    </submittedName>
</protein>
<sequence length="252" mass="26988">MRLAHRIAIVTGGGTGIGEAIAKVFAREGAKVAITGRRQDELERVVEDIERTGGQALALPGSVTNEHDVQEAVAATVRTFGRLDILVNNAGNLFYTARLHETTDQIWDETFDVFMKGTFRFIRAVIPRMLQQGGGSILNISTVVGLKAIPGFEAHAYQAAKAGVIMLTKTVAVHYAKQNIRCNCICPAGVVTPPIANMVKDPQIRAWFEGIHPMGRLGQPAEVAEATVYFASEESGWTTGSILSVDGGVTAA</sequence>
<dbReference type="SUPFAM" id="SSF51735">
    <property type="entry name" value="NAD(P)-binding Rossmann-fold domains"/>
    <property type="match status" value="1"/>
</dbReference>
<dbReference type="InterPro" id="IPR050259">
    <property type="entry name" value="SDR"/>
</dbReference>
<dbReference type="FunFam" id="3.40.50.720:FF:000084">
    <property type="entry name" value="Short-chain dehydrogenase reductase"/>
    <property type="match status" value="1"/>
</dbReference>
<evidence type="ECO:0000256" key="1">
    <source>
        <dbReference type="ARBA" id="ARBA00006484"/>
    </source>
</evidence>
<dbReference type="PANTHER" id="PTHR42879:SF2">
    <property type="entry name" value="3-OXOACYL-[ACYL-CARRIER-PROTEIN] REDUCTASE FABG"/>
    <property type="match status" value="1"/>
</dbReference>
<dbReference type="InterPro" id="IPR036291">
    <property type="entry name" value="NAD(P)-bd_dom_sf"/>
</dbReference>
<evidence type="ECO:0000313" key="2">
    <source>
        <dbReference type="EMBL" id="QPD03412.1"/>
    </source>
</evidence>
<dbReference type="AlphaFoldDB" id="A0A7S8FCT0"/>
<reference evidence="2 3" key="1">
    <citation type="journal article" date="2020" name="ISME J.">
        <title>Enrichment and physiological characterization of a novel comammox Nitrospira indicates ammonium inhibition of complete nitrification.</title>
        <authorList>
            <person name="Sakoula D."/>
            <person name="Koch H."/>
            <person name="Frank J."/>
            <person name="Jetten M.S.M."/>
            <person name="van Kessel M.A.H.J."/>
            <person name="Lucker S."/>
        </authorList>
    </citation>
    <scope>NUCLEOTIDE SEQUENCE [LARGE SCALE GENOMIC DNA]</scope>
    <source>
        <strain evidence="2">Comreactor17</strain>
    </source>
</reference>
<dbReference type="InterPro" id="IPR002347">
    <property type="entry name" value="SDR_fam"/>
</dbReference>
<dbReference type="Gene3D" id="3.40.50.720">
    <property type="entry name" value="NAD(P)-binding Rossmann-like Domain"/>
    <property type="match status" value="1"/>
</dbReference>
<dbReference type="PRINTS" id="PR00080">
    <property type="entry name" value="SDRFAMILY"/>
</dbReference>
<dbReference type="KEGG" id="nkf:Nkreftii_001186"/>
<name>A0A7S8FCT0_9BACT</name>
<accession>A0A7S8FCT0</accession>
<dbReference type="NCBIfam" id="NF005559">
    <property type="entry name" value="PRK07231.1"/>
    <property type="match status" value="1"/>
</dbReference>
<dbReference type="PANTHER" id="PTHR42879">
    <property type="entry name" value="3-OXOACYL-(ACYL-CARRIER-PROTEIN) REDUCTASE"/>
    <property type="match status" value="1"/>
</dbReference>
<dbReference type="CDD" id="cd05233">
    <property type="entry name" value="SDR_c"/>
    <property type="match status" value="1"/>
</dbReference>
<comment type="similarity">
    <text evidence="1">Belongs to the short-chain dehydrogenases/reductases (SDR) family.</text>
</comment>
<evidence type="ECO:0000313" key="3">
    <source>
        <dbReference type="Proteomes" id="UP000593737"/>
    </source>
</evidence>